<dbReference type="CDD" id="cd19051">
    <property type="entry name" value="LGIC_TM_cation"/>
    <property type="match status" value="1"/>
</dbReference>
<keyword evidence="8" id="KW-0675">Receptor</keyword>
<dbReference type="OrthoDB" id="5975154at2759"/>
<evidence type="ECO:0000313" key="9">
    <source>
        <dbReference type="Proteomes" id="UP000242188"/>
    </source>
</evidence>
<feature type="domain" description="Neurotransmitter-gated ion-channel transmembrane" evidence="7">
    <location>
        <begin position="137"/>
        <end position="218"/>
    </location>
</feature>
<feature type="transmembrane region" description="Helical" evidence="5">
    <location>
        <begin position="286"/>
        <end position="304"/>
    </location>
</feature>
<dbReference type="InterPro" id="IPR006029">
    <property type="entry name" value="Neurotrans-gated_channel_TM"/>
</dbReference>
<evidence type="ECO:0000259" key="7">
    <source>
        <dbReference type="Pfam" id="PF02932"/>
    </source>
</evidence>
<dbReference type="Pfam" id="PF02932">
    <property type="entry name" value="Neur_chan_memb"/>
    <property type="match status" value="1"/>
</dbReference>
<reference evidence="8 9" key="1">
    <citation type="journal article" date="2017" name="Nat. Ecol. Evol.">
        <title>Scallop genome provides insights into evolution of bilaterian karyotype and development.</title>
        <authorList>
            <person name="Wang S."/>
            <person name="Zhang J."/>
            <person name="Jiao W."/>
            <person name="Li J."/>
            <person name="Xun X."/>
            <person name="Sun Y."/>
            <person name="Guo X."/>
            <person name="Huan P."/>
            <person name="Dong B."/>
            <person name="Zhang L."/>
            <person name="Hu X."/>
            <person name="Sun X."/>
            <person name="Wang J."/>
            <person name="Zhao C."/>
            <person name="Wang Y."/>
            <person name="Wang D."/>
            <person name="Huang X."/>
            <person name="Wang R."/>
            <person name="Lv J."/>
            <person name="Li Y."/>
            <person name="Zhang Z."/>
            <person name="Liu B."/>
            <person name="Lu W."/>
            <person name="Hui Y."/>
            <person name="Liang J."/>
            <person name="Zhou Z."/>
            <person name="Hou R."/>
            <person name="Li X."/>
            <person name="Liu Y."/>
            <person name="Li H."/>
            <person name="Ning X."/>
            <person name="Lin Y."/>
            <person name="Zhao L."/>
            <person name="Xing Q."/>
            <person name="Dou J."/>
            <person name="Li Y."/>
            <person name="Mao J."/>
            <person name="Guo H."/>
            <person name="Dou H."/>
            <person name="Li T."/>
            <person name="Mu C."/>
            <person name="Jiang W."/>
            <person name="Fu Q."/>
            <person name="Fu X."/>
            <person name="Miao Y."/>
            <person name="Liu J."/>
            <person name="Yu Q."/>
            <person name="Li R."/>
            <person name="Liao H."/>
            <person name="Li X."/>
            <person name="Kong Y."/>
            <person name="Jiang Z."/>
            <person name="Chourrout D."/>
            <person name="Li R."/>
            <person name="Bao Z."/>
        </authorList>
    </citation>
    <scope>NUCLEOTIDE SEQUENCE [LARGE SCALE GENOMIC DNA]</scope>
    <source>
        <strain evidence="8 9">PY_sf001</strain>
    </source>
</reference>
<comment type="caution">
    <text evidence="8">The sequence shown here is derived from an EMBL/GenBank/DDBJ whole genome shotgun (WGS) entry which is preliminary data.</text>
</comment>
<dbReference type="InterPro" id="IPR036719">
    <property type="entry name" value="Neuro-gated_channel_TM_sf"/>
</dbReference>
<dbReference type="GO" id="GO:0005230">
    <property type="term" value="F:extracellular ligand-gated monoatomic ion channel activity"/>
    <property type="evidence" value="ECO:0007669"/>
    <property type="project" value="InterPro"/>
</dbReference>
<dbReference type="GO" id="GO:0016020">
    <property type="term" value="C:membrane"/>
    <property type="evidence" value="ECO:0007669"/>
    <property type="project" value="UniProtKB-SubCell"/>
</dbReference>
<dbReference type="PANTHER" id="PTHR18945">
    <property type="entry name" value="NEUROTRANSMITTER GATED ION CHANNEL"/>
    <property type="match status" value="1"/>
</dbReference>
<dbReference type="InterPro" id="IPR006202">
    <property type="entry name" value="Neur_chan_lig-bd"/>
</dbReference>
<evidence type="ECO:0000313" key="8">
    <source>
        <dbReference type="EMBL" id="OWF50426.1"/>
    </source>
</evidence>
<evidence type="ECO:0000256" key="4">
    <source>
        <dbReference type="ARBA" id="ARBA00023136"/>
    </source>
</evidence>
<dbReference type="AlphaFoldDB" id="A0A210QNV9"/>
<feature type="transmembrane region" description="Helical" evidence="5">
    <location>
        <begin position="191"/>
        <end position="214"/>
    </location>
</feature>
<dbReference type="InterPro" id="IPR036734">
    <property type="entry name" value="Neur_chan_lig-bd_sf"/>
</dbReference>
<evidence type="ECO:0000259" key="6">
    <source>
        <dbReference type="Pfam" id="PF02931"/>
    </source>
</evidence>
<evidence type="ECO:0000256" key="3">
    <source>
        <dbReference type="ARBA" id="ARBA00022989"/>
    </source>
</evidence>
<keyword evidence="3 5" id="KW-1133">Transmembrane helix</keyword>
<dbReference type="CDD" id="cd18989">
    <property type="entry name" value="LGIC_ECD_cation"/>
    <property type="match status" value="1"/>
</dbReference>
<accession>A0A210QNV9</accession>
<feature type="domain" description="Neurotransmitter-gated ion-channel ligand-binding" evidence="6">
    <location>
        <begin position="3"/>
        <end position="128"/>
    </location>
</feature>
<dbReference type="InterPro" id="IPR038050">
    <property type="entry name" value="Neuro_actylchol_rec"/>
</dbReference>
<keyword evidence="4 5" id="KW-0472">Membrane</keyword>
<dbReference type="Proteomes" id="UP000242188">
    <property type="component" value="Unassembled WGS sequence"/>
</dbReference>
<dbReference type="Pfam" id="PF02931">
    <property type="entry name" value="Neur_chan_LBD"/>
    <property type="match status" value="1"/>
</dbReference>
<dbReference type="SUPFAM" id="SSF90112">
    <property type="entry name" value="Neurotransmitter-gated ion-channel transmembrane pore"/>
    <property type="match status" value="1"/>
</dbReference>
<dbReference type="SUPFAM" id="SSF63712">
    <property type="entry name" value="Nicotinic receptor ligand binding domain-like"/>
    <property type="match status" value="1"/>
</dbReference>
<dbReference type="GO" id="GO:0004888">
    <property type="term" value="F:transmembrane signaling receptor activity"/>
    <property type="evidence" value="ECO:0007669"/>
    <property type="project" value="InterPro"/>
</dbReference>
<proteinExistence type="predicted"/>
<feature type="transmembrane region" description="Helical" evidence="5">
    <location>
        <begin position="161"/>
        <end position="179"/>
    </location>
</feature>
<dbReference type="Gene3D" id="1.20.58.390">
    <property type="entry name" value="Neurotransmitter-gated ion-channel transmembrane domain"/>
    <property type="match status" value="1"/>
</dbReference>
<dbReference type="STRING" id="6573.A0A210QNV9"/>
<dbReference type="EMBL" id="NEDP02002617">
    <property type="protein sequence ID" value="OWF50426.1"/>
    <property type="molecule type" value="Genomic_DNA"/>
</dbReference>
<comment type="subcellular location">
    <subcellularLocation>
        <location evidence="1">Membrane</location>
        <topology evidence="1">Multi-pass membrane protein</topology>
    </subcellularLocation>
</comment>
<name>A0A210QNV9_MIZYE</name>
<dbReference type="InterPro" id="IPR006201">
    <property type="entry name" value="Neur_channel"/>
</dbReference>
<feature type="transmembrane region" description="Helical" evidence="5">
    <location>
        <begin position="131"/>
        <end position="155"/>
    </location>
</feature>
<keyword evidence="2 5" id="KW-0812">Transmembrane</keyword>
<keyword evidence="9" id="KW-1185">Reference proteome</keyword>
<sequence>MYNSTEVWKPKIYVATSAESVDVFKTETFDVEIHDSGLMQMNLGKMIRSTCGLDMTRFPVDSQTYSVRMLPWDYDSHRIRMFSSYSEFYMEFYTPNGEWDIGWTSVTNITKYGPNIPGLDFNVHLNRRSTYLTISITIPIFLLCFLNPFVFLLPATSGERMSFIVTIFLSLAVYMPLVGKNIPKVSDRMAGISYFLLVAMLYSCLLIILTIFTLRCEAINDLKKFPKWLLRLVSWTKCSSSTGGNSNRIQDNCDAKLDIDKTNDIVQKGPVISADKDDVMNFIDKIMFFTSLLIVTVIVSVFVGKYW</sequence>
<evidence type="ECO:0000256" key="2">
    <source>
        <dbReference type="ARBA" id="ARBA00022692"/>
    </source>
</evidence>
<dbReference type="Gene3D" id="2.70.170.10">
    <property type="entry name" value="Neurotransmitter-gated ion-channel ligand-binding domain"/>
    <property type="match status" value="1"/>
</dbReference>
<evidence type="ECO:0000256" key="1">
    <source>
        <dbReference type="ARBA" id="ARBA00004141"/>
    </source>
</evidence>
<gene>
    <name evidence="8" type="ORF">KP79_PYT09421</name>
</gene>
<organism evidence="8 9">
    <name type="scientific">Mizuhopecten yessoensis</name>
    <name type="common">Japanese scallop</name>
    <name type="synonym">Patinopecten yessoensis</name>
    <dbReference type="NCBI Taxonomy" id="6573"/>
    <lineage>
        <taxon>Eukaryota</taxon>
        <taxon>Metazoa</taxon>
        <taxon>Spiralia</taxon>
        <taxon>Lophotrochozoa</taxon>
        <taxon>Mollusca</taxon>
        <taxon>Bivalvia</taxon>
        <taxon>Autobranchia</taxon>
        <taxon>Pteriomorphia</taxon>
        <taxon>Pectinida</taxon>
        <taxon>Pectinoidea</taxon>
        <taxon>Pectinidae</taxon>
        <taxon>Mizuhopecten</taxon>
    </lineage>
</organism>
<evidence type="ECO:0000256" key="5">
    <source>
        <dbReference type="SAM" id="Phobius"/>
    </source>
</evidence>
<protein>
    <submittedName>
        <fullName evidence="8">Neuronal acetylcholine receptor subunit alpha-7</fullName>
    </submittedName>
</protein>